<feature type="signal peptide" evidence="4">
    <location>
        <begin position="1"/>
        <end position="24"/>
    </location>
</feature>
<feature type="chain" id="PRO_5015652852" evidence="4">
    <location>
        <begin position="25"/>
        <end position="467"/>
    </location>
</feature>
<accession>A0A2T0U3W2</accession>
<protein>
    <submittedName>
        <fullName evidence="5">Pectate lyase</fullName>
    </submittedName>
</protein>
<dbReference type="InterPro" id="IPR052063">
    <property type="entry name" value="Polysaccharide_Lyase_1"/>
</dbReference>
<dbReference type="GO" id="GO:0016829">
    <property type="term" value="F:lyase activity"/>
    <property type="evidence" value="ECO:0007669"/>
    <property type="project" value="UniProtKB-KW"/>
</dbReference>
<name>A0A2T0U3W2_9SPHI</name>
<dbReference type="RefSeq" id="WP_219905004.1">
    <property type="nucleotide sequence ID" value="NZ_PVTH01000005.1"/>
</dbReference>
<keyword evidence="2" id="KW-0325">Glycoprotein</keyword>
<dbReference type="SUPFAM" id="SSF51126">
    <property type="entry name" value="Pectin lyase-like"/>
    <property type="match status" value="1"/>
</dbReference>
<dbReference type="Gene3D" id="2.160.20.10">
    <property type="entry name" value="Single-stranded right-handed beta-helix, Pectin lyase-like"/>
    <property type="match status" value="1"/>
</dbReference>
<feature type="region of interest" description="Disordered" evidence="3">
    <location>
        <begin position="407"/>
        <end position="427"/>
    </location>
</feature>
<evidence type="ECO:0000256" key="1">
    <source>
        <dbReference type="ARBA" id="ARBA00022723"/>
    </source>
</evidence>
<dbReference type="EMBL" id="PVTH01000005">
    <property type="protein sequence ID" value="PRY52596.1"/>
    <property type="molecule type" value="Genomic_DNA"/>
</dbReference>
<dbReference type="PANTHER" id="PTHR42970">
    <property type="entry name" value="PECTATE LYASE C-RELATED"/>
    <property type="match status" value="1"/>
</dbReference>
<evidence type="ECO:0000313" key="6">
    <source>
        <dbReference type="Proteomes" id="UP000238034"/>
    </source>
</evidence>
<keyword evidence="6" id="KW-1185">Reference proteome</keyword>
<dbReference type="AlphaFoldDB" id="A0A2T0U3W2"/>
<keyword evidence="4" id="KW-0732">Signal</keyword>
<dbReference type="Proteomes" id="UP000238034">
    <property type="component" value="Unassembled WGS sequence"/>
</dbReference>
<reference evidence="5 6" key="1">
    <citation type="submission" date="2018-03" db="EMBL/GenBank/DDBJ databases">
        <title>Genomic Encyclopedia of Type Strains, Phase III (KMG-III): the genomes of soil and plant-associated and newly described type strains.</title>
        <authorList>
            <person name="Whitman W."/>
        </authorList>
    </citation>
    <scope>NUCLEOTIDE SEQUENCE [LARGE SCALE GENOMIC DNA]</scope>
    <source>
        <strain evidence="5 6">CGMCC 1.9313</strain>
    </source>
</reference>
<dbReference type="InterPro" id="IPR012334">
    <property type="entry name" value="Pectin_lyas_fold"/>
</dbReference>
<proteinExistence type="predicted"/>
<evidence type="ECO:0000256" key="2">
    <source>
        <dbReference type="ARBA" id="ARBA00023180"/>
    </source>
</evidence>
<dbReference type="PANTHER" id="PTHR42970:SF1">
    <property type="entry name" value="PECTATE LYASE C-RELATED"/>
    <property type="match status" value="1"/>
</dbReference>
<organism evidence="5 6">
    <name type="scientific">Arcticibacter pallidicorallinus</name>
    <dbReference type="NCBI Taxonomy" id="1259464"/>
    <lineage>
        <taxon>Bacteria</taxon>
        <taxon>Pseudomonadati</taxon>
        <taxon>Bacteroidota</taxon>
        <taxon>Sphingobacteriia</taxon>
        <taxon>Sphingobacteriales</taxon>
        <taxon>Sphingobacteriaceae</taxon>
        <taxon>Arcticibacter</taxon>
    </lineage>
</organism>
<keyword evidence="5" id="KW-0456">Lyase</keyword>
<sequence length="467" mass="51000">MAPNFVRSISLSILLLTLSLLSQAQQIAFPGAEGYGKFTTGGRGGRVIEVTNLKGDESPGSLRAAFKTPGSDPITIVFRVSGNIGLTDGQVKVGRSNMTIAGQTAPGEGICIKDGYLKFSGSNLIIRFMRFRPGDAAGLSDLSCLGNENSQNVIIDHCSLSWSNEESHTCYDNKYITVQWCILSESLYKSFDSKGARSYAAQWGGQYASYHHNLIASNVSRSPRVNGSRSHDTVALCDYRNNVIYNWGKLGAVYGGELEVNDPKAGCYINWVNNYYKPGPATASDHFFAQPSYESRKDAAKGYAKWYFSGNFMEGGIGSLNGDNWKGVDMSKVGSAENIRSLSEFEVERPHTETAKEAYQSVLLKSGAIFPTRDAIDTRVVNEASGKIKHSGSGTYGRNKGIIDTQKSVGGWPELKSSKPPVDSDHDGMPDEWEIKNKLNPKYADDRNLVAQDGYTMLEKYINSLAV</sequence>
<dbReference type="InterPro" id="IPR011050">
    <property type="entry name" value="Pectin_lyase_fold/virulence"/>
</dbReference>
<evidence type="ECO:0000256" key="4">
    <source>
        <dbReference type="SAM" id="SignalP"/>
    </source>
</evidence>
<keyword evidence="1" id="KW-0479">Metal-binding</keyword>
<dbReference type="GO" id="GO:0046872">
    <property type="term" value="F:metal ion binding"/>
    <property type="evidence" value="ECO:0007669"/>
    <property type="project" value="UniProtKB-KW"/>
</dbReference>
<evidence type="ECO:0000256" key="3">
    <source>
        <dbReference type="SAM" id="MobiDB-lite"/>
    </source>
</evidence>
<gene>
    <name evidence="5" type="ORF">B0I27_10562</name>
</gene>
<comment type="caution">
    <text evidence="5">The sequence shown here is derived from an EMBL/GenBank/DDBJ whole genome shotgun (WGS) entry which is preliminary data.</text>
</comment>
<evidence type="ECO:0000313" key="5">
    <source>
        <dbReference type="EMBL" id="PRY52596.1"/>
    </source>
</evidence>